<dbReference type="InParanoid" id="D1CAL5"/>
<evidence type="ECO:0000313" key="11">
    <source>
        <dbReference type="Proteomes" id="UP000002027"/>
    </source>
</evidence>
<dbReference type="InterPro" id="IPR037128">
    <property type="entry name" value="Quinolinate_PRibosylTase_N_sf"/>
</dbReference>
<dbReference type="SUPFAM" id="SSF51690">
    <property type="entry name" value="Nicotinate/Quinolinate PRTase C-terminal domain-like"/>
    <property type="match status" value="1"/>
</dbReference>
<keyword evidence="11" id="KW-1185">Reference proteome</keyword>
<dbReference type="EC" id="6.3.4.21" evidence="2"/>
<dbReference type="Gene3D" id="3.90.1170.20">
    <property type="entry name" value="Quinolinate phosphoribosyl transferase, N-terminal domain"/>
    <property type="match status" value="1"/>
</dbReference>
<dbReference type="eggNOG" id="COG1488">
    <property type="taxonomic scope" value="Bacteria"/>
</dbReference>
<sequence length="393" mass="42806">MVEGRWLHYATQEEIKAGRTTDVYFLRTVEILKAEGRNPHVRAEFVAKSLPGGMSWAVLAGLDEVVGLLDGIPVDVRAMPEGSIFYPYEPVMEISGPYLSFAVLETAILGLICQSSGVATKAARIRRLAGDKTVVSFGARRIHPAVSLAVERAAYIGGCDGVSVVEAAELLGQDPTGTTPHALILIMGDTVDAMLAYDRILPPEIPRIALIDTFQDEKFEAIRVAEALGDRLWGVRLDTPGSRRGNFLRILEEVRWELDLRGFQHVKLIVSGGLDEDEVVRLRHIVDAFGVGTSISGAKTIDFSMDIVEIEGEPIAKRGKMSGAKEVWRCPATGAGRVTRLGDPPPADLCPDGVQPERALKPLLREGTLVAPLPTPSEIRDHVINQLKTWPLE</sequence>
<dbReference type="RefSeq" id="WP_012873893.1">
    <property type="nucleotide sequence ID" value="NC_013524.1"/>
</dbReference>
<dbReference type="InterPro" id="IPR036068">
    <property type="entry name" value="Nicotinate_pribotase-like_C"/>
</dbReference>
<dbReference type="InterPro" id="IPR053190">
    <property type="entry name" value="NAPRTase-like"/>
</dbReference>
<evidence type="ECO:0000256" key="3">
    <source>
        <dbReference type="ARBA" id="ARBA00022553"/>
    </source>
</evidence>
<dbReference type="PANTHER" id="PTHR43202">
    <property type="entry name" value="NICOTINATE-NUCLEOTIDE PYROPHOSPHORYLASE"/>
    <property type="match status" value="1"/>
</dbReference>
<evidence type="ECO:0000256" key="4">
    <source>
        <dbReference type="ARBA" id="ARBA00022598"/>
    </source>
</evidence>
<dbReference type="PANTHER" id="PTHR43202:SF1">
    <property type="entry name" value="NICOTINATE PHOSPHORIBOSYLTRANSFERASE"/>
    <property type="match status" value="1"/>
</dbReference>
<dbReference type="OrthoDB" id="9770610at2"/>
<dbReference type="HOGENOM" id="CLU_043773_0_0_0"/>
<evidence type="ECO:0000259" key="9">
    <source>
        <dbReference type="Pfam" id="PF02749"/>
    </source>
</evidence>
<dbReference type="EMBL" id="CP001824">
    <property type="protein sequence ID" value="ACZ40858.1"/>
    <property type="molecule type" value="Genomic_DNA"/>
</dbReference>
<dbReference type="SUPFAM" id="SSF54675">
    <property type="entry name" value="Nicotinate/Quinolinate PRTase N-terminal domain-like"/>
    <property type="match status" value="1"/>
</dbReference>
<evidence type="ECO:0000259" key="8">
    <source>
        <dbReference type="Pfam" id="PF01729"/>
    </source>
</evidence>
<keyword evidence="4" id="KW-0436">Ligase</keyword>
<dbReference type="InterPro" id="IPR035809">
    <property type="entry name" value="NAPRTase_arc-type"/>
</dbReference>
<keyword evidence="6 10" id="KW-0808">Transferase</keyword>
<dbReference type="KEGG" id="sti:Sthe_3459"/>
<dbReference type="STRING" id="479434.Sthe_3459"/>
<reference evidence="11" key="1">
    <citation type="submission" date="2009-11" db="EMBL/GenBank/DDBJ databases">
        <title>The complete chromosome 2 of Sphaerobacter thermophilus DSM 20745.</title>
        <authorList>
            <person name="Lucas S."/>
            <person name="Copeland A."/>
            <person name="Lapidus A."/>
            <person name="Glavina del Rio T."/>
            <person name="Dalin E."/>
            <person name="Tice H."/>
            <person name="Bruce D."/>
            <person name="Goodwin L."/>
            <person name="Pitluck S."/>
            <person name="Kyrpides N."/>
            <person name="Mavromatis K."/>
            <person name="Ivanova N."/>
            <person name="Mikhailova N."/>
            <person name="LaButti K.M."/>
            <person name="Clum A."/>
            <person name="Sun H.I."/>
            <person name="Brettin T."/>
            <person name="Detter J.C."/>
            <person name="Han C."/>
            <person name="Larimer F."/>
            <person name="Land M."/>
            <person name="Hauser L."/>
            <person name="Markowitz V."/>
            <person name="Cheng J.F."/>
            <person name="Hugenholtz P."/>
            <person name="Woyke T."/>
            <person name="Wu D."/>
            <person name="Steenblock K."/>
            <person name="Schneider S."/>
            <person name="Pukall R."/>
            <person name="Goeker M."/>
            <person name="Klenk H.P."/>
            <person name="Eisen J.A."/>
        </authorList>
    </citation>
    <scope>NUCLEOTIDE SEQUENCE [LARGE SCALE GENOMIC DNA]</scope>
    <source>
        <strain evidence="11">ATCC 49802 / DSM 20745 / S 6022</strain>
    </source>
</reference>
<dbReference type="CDD" id="cd01571">
    <property type="entry name" value="NAPRTase_B"/>
    <property type="match status" value="1"/>
</dbReference>
<comment type="catalytic activity">
    <reaction evidence="7">
        <text>5-phospho-alpha-D-ribose 1-diphosphate + nicotinate + ATP + H2O = nicotinate beta-D-ribonucleotide + ADP + phosphate + diphosphate</text>
        <dbReference type="Rhea" id="RHEA:36163"/>
        <dbReference type="ChEBI" id="CHEBI:15377"/>
        <dbReference type="ChEBI" id="CHEBI:30616"/>
        <dbReference type="ChEBI" id="CHEBI:32544"/>
        <dbReference type="ChEBI" id="CHEBI:33019"/>
        <dbReference type="ChEBI" id="CHEBI:43474"/>
        <dbReference type="ChEBI" id="CHEBI:57502"/>
        <dbReference type="ChEBI" id="CHEBI:58017"/>
        <dbReference type="ChEBI" id="CHEBI:456216"/>
        <dbReference type="EC" id="6.3.4.21"/>
    </reaction>
</comment>
<reference evidence="10 11" key="2">
    <citation type="journal article" date="2010" name="Stand. Genomic Sci.">
        <title>Complete genome sequence of Desulfohalobium retbaense type strain (HR(100)).</title>
        <authorList>
            <person name="Spring S."/>
            <person name="Nolan M."/>
            <person name="Lapidus A."/>
            <person name="Glavina Del Rio T."/>
            <person name="Copeland A."/>
            <person name="Tice H."/>
            <person name="Cheng J.F."/>
            <person name="Lucas S."/>
            <person name="Land M."/>
            <person name="Chen F."/>
            <person name="Bruce D."/>
            <person name="Goodwin L."/>
            <person name="Pitluck S."/>
            <person name="Ivanova N."/>
            <person name="Mavromatis K."/>
            <person name="Mikhailova N."/>
            <person name="Pati A."/>
            <person name="Chen A."/>
            <person name="Palaniappan K."/>
            <person name="Hauser L."/>
            <person name="Chang Y.J."/>
            <person name="Jeffries C.D."/>
            <person name="Munk C."/>
            <person name="Kiss H."/>
            <person name="Chain P."/>
            <person name="Han C."/>
            <person name="Brettin T."/>
            <person name="Detter J.C."/>
            <person name="Schuler E."/>
            <person name="Goker M."/>
            <person name="Rohde M."/>
            <person name="Bristow J."/>
            <person name="Eisen J.A."/>
            <person name="Markowitz V."/>
            <person name="Hugenholtz P."/>
            <person name="Kyrpides N.C."/>
            <person name="Klenk H.P."/>
        </authorList>
    </citation>
    <scope>NUCLEOTIDE SEQUENCE [LARGE SCALE GENOMIC DNA]</scope>
    <source>
        <strain evidence="11">ATCC 49802 / DSM 20745 / S 6022</strain>
    </source>
</reference>
<keyword evidence="3" id="KW-0597">Phosphoprotein</keyword>
<dbReference type="InterPro" id="IPR002638">
    <property type="entry name" value="Quinolinate_PRibosylTrfase_C"/>
</dbReference>
<dbReference type="InterPro" id="IPR013785">
    <property type="entry name" value="Aldolase_TIM"/>
</dbReference>
<dbReference type="Gene3D" id="3.20.20.70">
    <property type="entry name" value="Aldolase class I"/>
    <property type="match status" value="1"/>
</dbReference>
<accession>D1CAL5</accession>
<dbReference type="AlphaFoldDB" id="D1CAL5"/>
<feature type="domain" description="Quinolinate phosphoribosyl transferase N-terminal" evidence="9">
    <location>
        <begin position="22"/>
        <end position="116"/>
    </location>
</feature>
<evidence type="ECO:0000256" key="7">
    <source>
        <dbReference type="ARBA" id="ARBA00048668"/>
    </source>
</evidence>
<evidence type="ECO:0000256" key="6">
    <source>
        <dbReference type="ARBA" id="ARBA00022679"/>
    </source>
</evidence>
<protein>
    <recommendedName>
        <fullName evidence="2">nicotinate phosphoribosyltransferase</fullName>
        <ecNumber evidence="2">6.3.4.21</ecNumber>
    </recommendedName>
</protein>
<dbReference type="Pfam" id="PF01729">
    <property type="entry name" value="QRPTase_C"/>
    <property type="match status" value="1"/>
</dbReference>
<dbReference type="Proteomes" id="UP000002027">
    <property type="component" value="Chromosome 2"/>
</dbReference>
<evidence type="ECO:0000313" key="10">
    <source>
        <dbReference type="EMBL" id="ACZ40858.1"/>
    </source>
</evidence>
<dbReference type="NCBIfam" id="NF006415">
    <property type="entry name" value="PRK08662.1"/>
    <property type="match status" value="1"/>
</dbReference>
<dbReference type="Pfam" id="PF02749">
    <property type="entry name" value="QRPTase_N"/>
    <property type="match status" value="1"/>
</dbReference>
<dbReference type="GO" id="GO:0004514">
    <property type="term" value="F:nicotinate-nucleotide diphosphorylase (carboxylating) activity"/>
    <property type="evidence" value="ECO:0007669"/>
    <property type="project" value="InterPro"/>
</dbReference>
<dbReference type="GO" id="GO:0009435">
    <property type="term" value="P:NAD+ biosynthetic process"/>
    <property type="evidence" value="ECO:0007669"/>
    <property type="project" value="UniProtKB-UniPathway"/>
</dbReference>
<keyword evidence="5" id="KW-0662">Pyridine nucleotide biosynthesis</keyword>
<gene>
    <name evidence="10" type="ordered locus">Sthe_3459</name>
</gene>
<dbReference type="GO" id="GO:0004516">
    <property type="term" value="F:nicotinate phosphoribosyltransferase activity"/>
    <property type="evidence" value="ECO:0007669"/>
    <property type="project" value="UniProtKB-EC"/>
</dbReference>
<feature type="domain" description="Quinolinate phosphoribosyl transferase C-terminal" evidence="8">
    <location>
        <begin position="118"/>
        <end position="306"/>
    </location>
</feature>
<evidence type="ECO:0000256" key="5">
    <source>
        <dbReference type="ARBA" id="ARBA00022642"/>
    </source>
</evidence>
<evidence type="ECO:0000256" key="2">
    <source>
        <dbReference type="ARBA" id="ARBA00013236"/>
    </source>
</evidence>
<dbReference type="PIRSF" id="PIRSF000484">
    <property type="entry name" value="NAPRT"/>
    <property type="match status" value="1"/>
</dbReference>
<name>D1CAL5_SPHTD</name>
<evidence type="ECO:0000256" key="1">
    <source>
        <dbReference type="ARBA" id="ARBA00004952"/>
    </source>
</evidence>
<comment type="pathway">
    <text evidence="1">Cofactor biosynthesis; NAD(+) biosynthesis; nicotinate D-ribonucleotide from nicotinate: step 1/1.</text>
</comment>
<dbReference type="UniPathway" id="UPA00253">
    <property type="reaction ID" value="UER00457"/>
</dbReference>
<dbReference type="InterPro" id="IPR022412">
    <property type="entry name" value="Quinolinate_PRibosylTrfase_N"/>
</dbReference>
<dbReference type="InterPro" id="IPR007229">
    <property type="entry name" value="Nic_PRibTrfase-Fam"/>
</dbReference>
<proteinExistence type="predicted"/>
<organism evidence="10 11">
    <name type="scientific">Sphaerobacter thermophilus (strain ATCC 49802 / DSM 20745 / KCCM 41009 / NCIMB 13125 / S 6022)</name>
    <dbReference type="NCBI Taxonomy" id="479434"/>
    <lineage>
        <taxon>Bacteria</taxon>
        <taxon>Pseudomonadati</taxon>
        <taxon>Thermomicrobiota</taxon>
        <taxon>Thermomicrobia</taxon>
        <taxon>Sphaerobacterales</taxon>
        <taxon>Sphaerobacterineae</taxon>
        <taxon>Sphaerobacteraceae</taxon>
        <taxon>Sphaerobacter</taxon>
    </lineage>
</organism>